<proteinExistence type="predicted"/>
<dbReference type="Proteomes" id="UP001244207">
    <property type="component" value="Unassembled WGS sequence"/>
</dbReference>
<keyword evidence="2" id="KW-1185">Reference proteome</keyword>
<dbReference type="EMBL" id="JAHMHS010000119">
    <property type="protein sequence ID" value="KAK1716017.1"/>
    <property type="molecule type" value="Genomic_DNA"/>
</dbReference>
<name>A0AAD8UF73_GLOAC</name>
<reference evidence="1" key="1">
    <citation type="submission" date="2021-12" db="EMBL/GenBank/DDBJ databases">
        <title>Comparative genomics, transcriptomics and evolutionary studies reveal genomic signatures of adaptation to plant cell wall in hemibiotrophic fungi.</title>
        <authorList>
            <consortium name="DOE Joint Genome Institute"/>
            <person name="Baroncelli R."/>
            <person name="Diaz J.F."/>
            <person name="Benocci T."/>
            <person name="Peng M."/>
            <person name="Battaglia E."/>
            <person name="Haridas S."/>
            <person name="Andreopoulos W."/>
            <person name="Labutti K."/>
            <person name="Pangilinan J."/>
            <person name="Floch G.L."/>
            <person name="Makela M.R."/>
            <person name="Henrissat B."/>
            <person name="Grigoriev I.V."/>
            <person name="Crouch J.A."/>
            <person name="De Vries R.P."/>
            <person name="Sukno S.A."/>
            <person name="Thon M.R."/>
        </authorList>
    </citation>
    <scope>NUCLEOTIDE SEQUENCE</scope>
    <source>
        <strain evidence="1">CBS 112980</strain>
    </source>
</reference>
<sequence>MYEPLLAVNKGPDVALQHIVANGKKYLETLIRLYYLRHDYEAMDLFLVIPLVLIGYDCINAILEEKSGYRIENLRSTLILVAKGLHCQRRNHYLAEALFRIVRGRMRPQEVALLRSSMTFDDNREEEKHGMVQAVRSRWPVTVVSKQEDVSDHILTHLVETYGSFICDPNVETVYTFTSRVVPSLSMGNEELSS</sequence>
<dbReference type="RefSeq" id="XP_060360411.1">
    <property type="nucleotide sequence ID" value="XM_060515197.1"/>
</dbReference>
<evidence type="ECO:0000313" key="1">
    <source>
        <dbReference type="EMBL" id="KAK1716017.1"/>
    </source>
</evidence>
<gene>
    <name evidence="1" type="ORF">BDZ83DRAFT_761787</name>
</gene>
<comment type="caution">
    <text evidence="1">The sequence shown here is derived from an EMBL/GenBank/DDBJ whole genome shotgun (WGS) entry which is preliminary data.</text>
</comment>
<dbReference type="PANTHER" id="PTHR47256">
    <property type="entry name" value="ZN(II)2CYS6 TRANSCRIPTION FACTOR (EUROFUNG)-RELATED"/>
    <property type="match status" value="1"/>
</dbReference>
<protein>
    <submittedName>
        <fullName evidence="1">Uncharacterized protein</fullName>
    </submittedName>
</protein>
<dbReference type="GeneID" id="85399095"/>
<evidence type="ECO:0000313" key="2">
    <source>
        <dbReference type="Proteomes" id="UP001244207"/>
    </source>
</evidence>
<accession>A0AAD8UF73</accession>
<organism evidence="1 2">
    <name type="scientific">Glomerella acutata</name>
    <name type="common">Colletotrichum acutatum</name>
    <dbReference type="NCBI Taxonomy" id="27357"/>
    <lineage>
        <taxon>Eukaryota</taxon>
        <taxon>Fungi</taxon>
        <taxon>Dikarya</taxon>
        <taxon>Ascomycota</taxon>
        <taxon>Pezizomycotina</taxon>
        <taxon>Sordariomycetes</taxon>
        <taxon>Hypocreomycetidae</taxon>
        <taxon>Glomerellales</taxon>
        <taxon>Glomerellaceae</taxon>
        <taxon>Colletotrichum</taxon>
        <taxon>Colletotrichum acutatum species complex</taxon>
    </lineage>
</organism>
<dbReference type="AlphaFoldDB" id="A0AAD8UF73"/>
<dbReference type="PANTHER" id="PTHR47256:SF1">
    <property type="entry name" value="ZN(II)2CYS6 TRANSCRIPTION FACTOR (EUROFUNG)"/>
    <property type="match status" value="1"/>
</dbReference>
<dbReference type="InterPro" id="IPR053187">
    <property type="entry name" value="Notoamide_regulator"/>
</dbReference>